<proteinExistence type="predicted"/>
<keyword evidence="1" id="KW-0472">Membrane</keyword>
<dbReference type="Proteomes" id="UP000033684">
    <property type="component" value="Unassembled WGS sequence"/>
</dbReference>
<evidence type="ECO:0000256" key="1">
    <source>
        <dbReference type="SAM" id="Phobius"/>
    </source>
</evidence>
<feature type="transmembrane region" description="Helical" evidence="1">
    <location>
        <begin position="6"/>
        <end position="27"/>
    </location>
</feature>
<dbReference type="AlphaFoldDB" id="A0A0F3IEY9"/>
<reference evidence="2 3" key="2">
    <citation type="journal article" date="2016" name="Microb. Ecol.">
        <title>Genome Characteristics of a Novel Type I Methanotroph (Sn10-6) Isolated from a Flooded Indian Rice Field.</title>
        <authorList>
            <person name="Rahalkar M.C."/>
            <person name="Pandit P.S."/>
            <person name="Dhakephalkar P.K."/>
            <person name="Pore S."/>
            <person name="Arora P."/>
            <person name="Kapse N."/>
        </authorList>
    </citation>
    <scope>NUCLEOTIDE SEQUENCE [LARGE SCALE GENOMIC DNA]</scope>
    <source>
        <strain evidence="2 3">Sn10-6</strain>
    </source>
</reference>
<keyword evidence="3" id="KW-1185">Reference proteome</keyword>
<evidence type="ECO:0000313" key="3">
    <source>
        <dbReference type="Proteomes" id="UP000033684"/>
    </source>
</evidence>
<name>A0A0F3IEY9_9GAMM</name>
<evidence type="ECO:0000313" key="2">
    <source>
        <dbReference type="EMBL" id="KJV05385.1"/>
    </source>
</evidence>
<organism evidence="2 3">
    <name type="scientific">Methylocucumis oryzae</name>
    <dbReference type="NCBI Taxonomy" id="1632867"/>
    <lineage>
        <taxon>Bacteria</taxon>
        <taxon>Pseudomonadati</taxon>
        <taxon>Pseudomonadota</taxon>
        <taxon>Gammaproteobacteria</taxon>
        <taxon>Methylococcales</taxon>
        <taxon>Methylococcaceae</taxon>
        <taxon>Methylocucumis</taxon>
    </lineage>
</organism>
<gene>
    <name evidence="2" type="ORF">VZ94_18610</name>
</gene>
<feature type="transmembrane region" description="Helical" evidence="1">
    <location>
        <begin position="85"/>
        <end position="105"/>
    </location>
</feature>
<reference evidence="3" key="1">
    <citation type="submission" date="2015-03" db="EMBL/GenBank/DDBJ databases">
        <title>Draft genome sequence of a novel methanotroph (Sn10-6) isolated from flooded ricefield rhizosphere in India.</title>
        <authorList>
            <person name="Pandit P.S."/>
            <person name="Pore S.D."/>
            <person name="Arora P."/>
            <person name="Kapse N.G."/>
            <person name="Dhakephalkar P.K."/>
            <person name="Rahalkar M.C."/>
        </authorList>
    </citation>
    <scope>NUCLEOTIDE SEQUENCE [LARGE SCALE GENOMIC DNA]</scope>
    <source>
        <strain evidence="3">Sn10-6</strain>
    </source>
</reference>
<keyword evidence="1" id="KW-1133">Transmembrane helix</keyword>
<feature type="transmembrane region" description="Helical" evidence="1">
    <location>
        <begin position="125"/>
        <end position="143"/>
    </location>
</feature>
<sequence>MRVVELGWLPVMSAHVMSMATLWLIWLVRKQLSYYFRAVSLLSIIWLGIYAGLLQFGPTAFSGLHSIFFSIIAILFLPRSVAWPLIVFNTLCLVLVGSLSGLGWLGFELDYQAYSRSPLTWVRTIWTFTAYAVILALITARMIDGVKKSEQFCARISWT</sequence>
<feature type="transmembrane region" description="Helical" evidence="1">
    <location>
        <begin position="59"/>
        <end position="78"/>
    </location>
</feature>
<dbReference type="EMBL" id="LAJX01000238">
    <property type="protein sequence ID" value="KJV05385.1"/>
    <property type="molecule type" value="Genomic_DNA"/>
</dbReference>
<keyword evidence="1" id="KW-0812">Transmembrane</keyword>
<accession>A0A0F3IEY9</accession>
<feature type="transmembrane region" description="Helical" evidence="1">
    <location>
        <begin position="34"/>
        <end position="53"/>
    </location>
</feature>
<protein>
    <submittedName>
        <fullName evidence="2">Uncharacterized protein</fullName>
    </submittedName>
</protein>
<comment type="caution">
    <text evidence="2">The sequence shown here is derived from an EMBL/GenBank/DDBJ whole genome shotgun (WGS) entry which is preliminary data.</text>
</comment>